<accession>A0AAD7JHH9</accession>
<comment type="caution">
    <text evidence="2">The sequence shown here is derived from an EMBL/GenBank/DDBJ whole genome shotgun (WGS) entry which is preliminary data.</text>
</comment>
<gene>
    <name evidence="2" type="ORF">DFH07DRAFT_770708</name>
</gene>
<organism evidence="2 3">
    <name type="scientific">Mycena maculata</name>
    <dbReference type="NCBI Taxonomy" id="230809"/>
    <lineage>
        <taxon>Eukaryota</taxon>
        <taxon>Fungi</taxon>
        <taxon>Dikarya</taxon>
        <taxon>Basidiomycota</taxon>
        <taxon>Agaricomycotina</taxon>
        <taxon>Agaricomycetes</taxon>
        <taxon>Agaricomycetidae</taxon>
        <taxon>Agaricales</taxon>
        <taxon>Marasmiineae</taxon>
        <taxon>Mycenaceae</taxon>
        <taxon>Mycena</taxon>
    </lineage>
</organism>
<evidence type="ECO:0000313" key="2">
    <source>
        <dbReference type="EMBL" id="KAJ7763522.1"/>
    </source>
</evidence>
<name>A0AAD7JHH9_9AGAR</name>
<keyword evidence="3" id="KW-1185">Reference proteome</keyword>
<evidence type="ECO:0000313" key="3">
    <source>
        <dbReference type="Proteomes" id="UP001215280"/>
    </source>
</evidence>
<reference evidence="2" key="1">
    <citation type="submission" date="2023-03" db="EMBL/GenBank/DDBJ databases">
        <title>Massive genome expansion in bonnet fungi (Mycena s.s.) driven by repeated elements and novel gene families across ecological guilds.</title>
        <authorList>
            <consortium name="Lawrence Berkeley National Laboratory"/>
            <person name="Harder C.B."/>
            <person name="Miyauchi S."/>
            <person name="Viragh M."/>
            <person name="Kuo A."/>
            <person name="Thoen E."/>
            <person name="Andreopoulos B."/>
            <person name="Lu D."/>
            <person name="Skrede I."/>
            <person name="Drula E."/>
            <person name="Henrissat B."/>
            <person name="Morin E."/>
            <person name="Kohler A."/>
            <person name="Barry K."/>
            <person name="LaButti K."/>
            <person name="Morin E."/>
            <person name="Salamov A."/>
            <person name="Lipzen A."/>
            <person name="Mereny Z."/>
            <person name="Hegedus B."/>
            <person name="Baldrian P."/>
            <person name="Stursova M."/>
            <person name="Weitz H."/>
            <person name="Taylor A."/>
            <person name="Grigoriev I.V."/>
            <person name="Nagy L.G."/>
            <person name="Martin F."/>
            <person name="Kauserud H."/>
        </authorList>
    </citation>
    <scope>NUCLEOTIDE SEQUENCE</scope>
    <source>
        <strain evidence="2">CBHHK188m</strain>
    </source>
</reference>
<proteinExistence type="predicted"/>
<evidence type="ECO:0000256" key="1">
    <source>
        <dbReference type="SAM" id="MobiDB-lite"/>
    </source>
</evidence>
<feature type="region of interest" description="Disordered" evidence="1">
    <location>
        <begin position="163"/>
        <end position="183"/>
    </location>
</feature>
<dbReference type="AlphaFoldDB" id="A0AAD7JHH9"/>
<dbReference type="EMBL" id="JARJLG010000040">
    <property type="protein sequence ID" value="KAJ7763522.1"/>
    <property type="molecule type" value="Genomic_DNA"/>
</dbReference>
<protein>
    <submittedName>
        <fullName evidence="2">Uncharacterized protein</fullName>
    </submittedName>
</protein>
<sequence length="278" mass="31097">MAVRDAVAAFIDSEEFRPPPLPELDDRFGWPDSFSDSDAEDGPSSPPAIEREYYRQVGVSTVTRVLFLLLRGDLWGKPIGLSQTVQNAVRTHEVLYKLLNKLDNRFMSGVSNTEAGFHTLIARIWIQLDENTKELAFVLRLIFLPLLHAAGEAYLNFLSSYSSDPNPEPKPTAKNKTHGKKLPPDLTFLSNVREAQKNPKAASLLVLIQKLYKVSAVSQSKQQLVHHRQLYYGKEGEADDSDSDSDVSVKLIDTQLVHKDVLPDSDDEVYPHVPTGSE</sequence>
<dbReference type="Proteomes" id="UP001215280">
    <property type="component" value="Unassembled WGS sequence"/>
</dbReference>
<feature type="region of interest" description="Disordered" evidence="1">
    <location>
        <begin position="17"/>
        <end position="47"/>
    </location>
</feature>